<dbReference type="AlphaFoldDB" id="A0AA40YHM1"/>
<gene>
    <name evidence="1" type="ORF">I5V89_19385</name>
</gene>
<dbReference type="Proteomes" id="UP000634179">
    <property type="component" value="Unassembled WGS sequence"/>
</dbReference>
<name>A0AA40YHM1_STEMA</name>
<evidence type="ECO:0000313" key="1">
    <source>
        <dbReference type="EMBL" id="MBH1792030.1"/>
    </source>
</evidence>
<sequence>MAKQLHIGGVDDDDQRCLRCGSPSLDTGWECNDCGYDNMPHYAENKGQSDSQAVGK</sequence>
<reference evidence="1" key="1">
    <citation type="submission" date="2020-11" db="EMBL/GenBank/DDBJ databases">
        <title>Enhanced detection system for hospital associated transmission using whole genome sequencing surveillance.</title>
        <authorList>
            <person name="Harrison L.H."/>
            <person name="Van Tyne D."/>
            <person name="Marsh J.W."/>
            <person name="Griffith M.P."/>
            <person name="Snyder D.J."/>
            <person name="Cooper V.S."/>
            <person name="Mustapha M."/>
        </authorList>
    </citation>
    <scope>NUCLEOTIDE SEQUENCE</scope>
    <source>
        <strain evidence="1">STEN00053</strain>
    </source>
</reference>
<comment type="caution">
    <text evidence="1">The sequence shown here is derived from an EMBL/GenBank/DDBJ whole genome shotgun (WGS) entry which is preliminary data.</text>
</comment>
<dbReference type="EMBL" id="JADUOV010000018">
    <property type="protein sequence ID" value="MBH1792030.1"/>
    <property type="molecule type" value="Genomic_DNA"/>
</dbReference>
<evidence type="ECO:0000313" key="2">
    <source>
        <dbReference type="Proteomes" id="UP000634179"/>
    </source>
</evidence>
<organism evidence="1 2">
    <name type="scientific">Stenotrophomonas maltophilia</name>
    <name type="common">Pseudomonas maltophilia</name>
    <name type="synonym">Xanthomonas maltophilia</name>
    <dbReference type="NCBI Taxonomy" id="40324"/>
    <lineage>
        <taxon>Bacteria</taxon>
        <taxon>Pseudomonadati</taxon>
        <taxon>Pseudomonadota</taxon>
        <taxon>Gammaproteobacteria</taxon>
        <taxon>Lysobacterales</taxon>
        <taxon>Lysobacteraceae</taxon>
        <taxon>Stenotrophomonas</taxon>
        <taxon>Stenotrophomonas maltophilia group</taxon>
    </lineage>
</organism>
<accession>A0AA40YHM1</accession>
<protein>
    <submittedName>
        <fullName evidence="1">Uncharacterized protein</fullName>
    </submittedName>
</protein>
<proteinExistence type="predicted"/>